<dbReference type="Gene3D" id="1.20.1250.20">
    <property type="entry name" value="MFS general substrate transporter like domains"/>
    <property type="match status" value="1"/>
</dbReference>
<dbReference type="KEGG" id="mpt:Mpe_A1709"/>
<evidence type="ECO:0000256" key="4">
    <source>
        <dbReference type="ARBA" id="ARBA00022989"/>
    </source>
</evidence>
<feature type="transmembrane region" description="Helical" evidence="6">
    <location>
        <begin position="285"/>
        <end position="305"/>
    </location>
</feature>
<reference evidence="7 8" key="1">
    <citation type="journal article" date="2007" name="J. Bacteriol.">
        <title>Whole-genome analysis of the methyl tert-butyl ether-degrading beta-proteobacterium Methylibium petroleiphilum PM1.</title>
        <authorList>
            <person name="Kane S.R."/>
            <person name="Chakicherla A.Y."/>
            <person name="Chain P.S.G."/>
            <person name="Schmidt R."/>
            <person name="Shin M.W."/>
            <person name="Legler T.C."/>
            <person name="Scow K.M."/>
            <person name="Larimer F.W."/>
            <person name="Lucas S.M."/>
            <person name="Richardson P.M."/>
            <person name="Hristova K.R."/>
        </authorList>
    </citation>
    <scope>NUCLEOTIDE SEQUENCE [LARGE SCALE GENOMIC DNA]</scope>
    <source>
        <strain evidence="8">ATCC BAA-1232 / LMG 22953 / PM1</strain>
    </source>
</reference>
<evidence type="ECO:0000256" key="2">
    <source>
        <dbReference type="ARBA" id="ARBA00008432"/>
    </source>
</evidence>
<dbReference type="InterPro" id="IPR011701">
    <property type="entry name" value="MFS"/>
</dbReference>
<organism evidence="7 8">
    <name type="scientific">Methylibium petroleiphilum (strain ATCC BAA-1232 / LMG 22953 / PM1)</name>
    <dbReference type="NCBI Taxonomy" id="420662"/>
    <lineage>
        <taxon>Bacteria</taxon>
        <taxon>Pseudomonadati</taxon>
        <taxon>Pseudomonadota</taxon>
        <taxon>Betaproteobacteria</taxon>
        <taxon>Burkholderiales</taxon>
        <taxon>Sphaerotilaceae</taxon>
        <taxon>Methylibium</taxon>
    </lineage>
</organism>
<proteinExistence type="inferred from homology"/>
<dbReference type="Pfam" id="PF07690">
    <property type="entry name" value="MFS_1"/>
    <property type="match status" value="1"/>
</dbReference>
<feature type="transmembrane region" description="Helical" evidence="6">
    <location>
        <begin position="66"/>
        <end position="84"/>
    </location>
</feature>
<dbReference type="AlphaFoldDB" id="A2SGI0"/>
<feature type="transmembrane region" description="Helical" evidence="6">
    <location>
        <begin position="30"/>
        <end position="54"/>
    </location>
</feature>
<keyword evidence="3 6" id="KW-0812">Transmembrane</keyword>
<dbReference type="GO" id="GO:0015112">
    <property type="term" value="F:nitrate transmembrane transporter activity"/>
    <property type="evidence" value="ECO:0007669"/>
    <property type="project" value="InterPro"/>
</dbReference>
<dbReference type="SUPFAM" id="SSF103473">
    <property type="entry name" value="MFS general substrate transporter"/>
    <property type="match status" value="1"/>
</dbReference>
<feature type="transmembrane region" description="Helical" evidence="6">
    <location>
        <begin position="96"/>
        <end position="116"/>
    </location>
</feature>
<accession>A2SGI0</accession>
<feature type="transmembrane region" description="Helical" evidence="6">
    <location>
        <begin position="253"/>
        <end position="273"/>
    </location>
</feature>
<feature type="transmembrane region" description="Helical" evidence="6">
    <location>
        <begin position="343"/>
        <end position="370"/>
    </location>
</feature>
<feature type="transmembrane region" description="Helical" evidence="6">
    <location>
        <begin position="312"/>
        <end position="331"/>
    </location>
</feature>
<dbReference type="eggNOG" id="COG2223">
    <property type="taxonomic scope" value="Bacteria"/>
</dbReference>
<evidence type="ECO:0000256" key="5">
    <source>
        <dbReference type="ARBA" id="ARBA00023136"/>
    </source>
</evidence>
<evidence type="ECO:0000256" key="3">
    <source>
        <dbReference type="ARBA" id="ARBA00022692"/>
    </source>
</evidence>
<evidence type="ECO:0000256" key="1">
    <source>
        <dbReference type="ARBA" id="ARBA00004141"/>
    </source>
</evidence>
<dbReference type="RefSeq" id="WP_011829306.1">
    <property type="nucleotide sequence ID" value="NC_008825.1"/>
</dbReference>
<dbReference type="PANTHER" id="PTHR23515">
    <property type="entry name" value="HIGH-AFFINITY NITRATE TRANSPORTER 2.3"/>
    <property type="match status" value="1"/>
</dbReference>
<dbReference type="InterPro" id="IPR036259">
    <property type="entry name" value="MFS_trans_sf"/>
</dbReference>
<sequence>MSASHLITHWNPEDATFWRLQGRRVAERNLWLSTLALVLAFGVWMLWSVVVVHLPAAGFRFTTNQLFWLTALPALSGATLRVVYAFAVPTFGGRRFTALSTASLLLPTLGLAWAVQDAATPYEVFVALALLAGLGGGHFASAMAHVSAFFPRRSLGWALGVSAGLGHLGVPLAQALVPVVVGTAMLGTLGGAPQAAADGHALWLQNAGWLWVPLIVACAVGCWFGLDDLAPVRGRFGEQAVVIARRHNWLLSWLYLGSFGSFIGWAAALPLLLQSRLPGADPLLWVWAGPLLGAVLRPAGGLLADRLGAARVTLLAFVALLAATLVALVAIGQPGQAVSLPLFVPAAMVLFAAAGIGSSSVFKMIPLAYAEDHQQRLLHGKESADQAAARALREAGATLGFASAVGAYGGFVIPKALGTAIATGSGPAPALQLFAFFYLSCIAVTWWQYGRPSAATPC</sequence>
<name>A2SGI0_METPP</name>
<feature type="transmembrane region" description="Helical" evidence="6">
    <location>
        <begin position="155"/>
        <end position="177"/>
    </location>
</feature>
<dbReference type="Proteomes" id="UP000000366">
    <property type="component" value="Chromosome"/>
</dbReference>
<feature type="transmembrane region" description="Helical" evidence="6">
    <location>
        <begin position="391"/>
        <end position="411"/>
    </location>
</feature>
<dbReference type="EMBL" id="CP000555">
    <property type="protein sequence ID" value="ABM94669.1"/>
    <property type="molecule type" value="Genomic_DNA"/>
</dbReference>
<dbReference type="STRING" id="420662.Mpe_A1709"/>
<keyword evidence="4 6" id="KW-1133">Transmembrane helix</keyword>
<evidence type="ECO:0000256" key="6">
    <source>
        <dbReference type="SAM" id="Phobius"/>
    </source>
</evidence>
<comment type="subcellular location">
    <subcellularLocation>
        <location evidence="1">Membrane</location>
        <topology evidence="1">Multi-pass membrane protein</topology>
    </subcellularLocation>
</comment>
<feature type="transmembrane region" description="Helical" evidence="6">
    <location>
        <begin position="431"/>
        <end position="449"/>
    </location>
</feature>
<gene>
    <name evidence="7" type="primary">narK</name>
    <name evidence="7" type="ordered locus">Mpe_A1709</name>
</gene>
<keyword evidence="8" id="KW-1185">Reference proteome</keyword>
<keyword evidence="5 6" id="KW-0472">Membrane</keyword>
<feature type="transmembrane region" description="Helical" evidence="6">
    <location>
        <begin position="208"/>
        <end position="226"/>
    </location>
</feature>
<comment type="similarity">
    <text evidence="2">Belongs to the major facilitator superfamily. Nitrate/nitrite porter (TC 2.A.1.8) family.</text>
</comment>
<evidence type="ECO:0000313" key="8">
    <source>
        <dbReference type="Proteomes" id="UP000000366"/>
    </source>
</evidence>
<feature type="transmembrane region" description="Helical" evidence="6">
    <location>
        <begin position="122"/>
        <end position="143"/>
    </location>
</feature>
<evidence type="ECO:0000313" key="7">
    <source>
        <dbReference type="EMBL" id="ABM94669.1"/>
    </source>
</evidence>
<dbReference type="GO" id="GO:0016020">
    <property type="term" value="C:membrane"/>
    <property type="evidence" value="ECO:0007669"/>
    <property type="project" value="UniProtKB-SubCell"/>
</dbReference>
<dbReference type="HOGENOM" id="CLU_033198_1_0_4"/>
<protein>
    <submittedName>
        <fullName evidence="7">NO3-/NO2-ABC transporter</fullName>
    </submittedName>
</protein>
<dbReference type="InterPro" id="IPR044772">
    <property type="entry name" value="NO3_transporter"/>
</dbReference>